<evidence type="ECO:0000259" key="3">
    <source>
        <dbReference type="Pfam" id="PF12222"/>
    </source>
</evidence>
<reference evidence="4" key="1">
    <citation type="submission" date="2020-07" db="EMBL/GenBank/DDBJ databases">
        <authorList>
            <person name="Lin J."/>
        </authorList>
    </citation>
    <scope>NUCLEOTIDE SEQUENCE</scope>
</reference>
<feature type="domain" description="Peptide N-acetyl-beta-D-glucosaminyl asparaginase amidase A N-terminal" evidence="3">
    <location>
        <begin position="88"/>
        <end position="418"/>
    </location>
</feature>
<accession>A0A6V7NGU3</accession>
<evidence type="ECO:0000256" key="1">
    <source>
        <dbReference type="SAM" id="MobiDB-lite"/>
    </source>
</evidence>
<feature type="region of interest" description="Disordered" evidence="1">
    <location>
        <begin position="229"/>
        <end position="251"/>
    </location>
</feature>
<dbReference type="Pfam" id="PF12222">
    <property type="entry name" value="PNGaseA"/>
    <property type="match status" value="1"/>
</dbReference>
<feature type="signal peptide" evidence="2">
    <location>
        <begin position="1"/>
        <end position="26"/>
    </location>
</feature>
<protein>
    <recommendedName>
        <fullName evidence="3">Peptide N-acetyl-beta-D-glucosaminyl asparaginase amidase A N-terminal domain-containing protein</fullName>
    </recommendedName>
</protein>
<gene>
    <name evidence="4" type="ORF">CB5_LOCUS747</name>
</gene>
<proteinExistence type="predicted"/>
<dbReference type="InterPro" id="IPR021102">
    <property type="entry name" value="PNGase_A"/>
</dbReference>
<keyword evidence="2" id="KW-0732">Signal</keyword>
<dbReference type="PANTHER" id="PTHR31104">
    <property type="entry name" value="PEPTIDE-N4-(N-ACETYL-BETA-GLUCOSAMINYL)ASPARAGINE AMIDASE A PROTEIN"/>
    <property type="match status" value="1"/>
</dbReference>
<evidence type="ECO:0000313" key="4">
    <source>
        <dbReference type="EMBL" id="CAD1817536.1"/>
    </source>
</evidence>
<dbReference type="AlphaFoldDB" id="A0A6V7NGU3"/>
<organism evidence="4">
    <name type="scientific">Ananas comosus var. bracteatus</name>
    <name type="common">red pineapple</name>
    <dbReference type="NCBI Taxonomy" id="296719"/>
    <lineage>
        <taxon>Eukaryota</taxon>
        <taxon>Viridiplantae</taxon>
        <taxon>Streptophyta</taxon>
        <taxon>Embryophyta</taxon>
        <taxon>Tracheophyta</taxon>
        <taxon>Spermatophyta</taxon>
        <taxon>Magnoliopsida</taxon>
        <taxon>Liliopsida</taxon>
        <taxon>Poales</taxon>
        <taxon>Bromeliaceae</taxon>
        <taxon>Bromelioideae</taxon>
        <taxon>Ananas</taxon>
    </lineage>
</organism>
<dbReference type="InterPro" id="IPR056948">
    <property type="entry name" value="PNGaseA_N"/>
</dbReference>
<sequence length="617" mass="67098">MHLTLPYFSPPPFLLLFLFTSTLTYTHHVVQCGAAAAPATAGVEFLDPTLPPVLPTQPPRCSVLALYRNFAAADPATANFSAFTSLVATAVNYTQPEDCPAPWTRVILELSVSVSAGQKDHTGAVWIAGVEVLRTRSPLSTATPAFWTIHKDITRYSAAIRALGDNGGAITVAIEKESNRTTLISGVFAANLSLHFYRGPVSSTHQYFNGRPGVKGLYREPADMIIPISRASTSTSTDADGEDDDDEPLDSCRRAPWFRIDDEADTPTSTITVPPNTYRAVLEIFASYHGDEESWYANPLQSSYGAGRHHRKLNGGLRQVFATIDGKFAGGRIPFPVIYPGSVNPYYWSPVAAIGAFDMPSYDVELTPLLGLLLEAPGPHEIGVGVNGAESYWLVTGNLHVWVDRWSDKVAAMVEEYRAPPLRVTRQAEWGSPDGSSEVAAEGLVRMVGWVSSSRGNLTTTVRQKVGFKSQVEVQNRGAVEQVEVVHKERMEVIVHKAHQVVGRVQIFAEAPLQIQTSRVTAAGGAVFEKGRLFHQLVEVVNLNENNVVITAALTDRQDAEGSVLMRDGMPIWGSGNTKSAYKYRDENTCHLRTVNTVGSIVKYDVSSPSCAAVSDI</sequence>
<dbReference type="EMBL" id="LR862129">
    <property type="protein sequence ID" value="CAD1817536.1"/>
    <property type="molecule type" value="Genomic_DNA"/>
</dbReference>
<feature type="compositionally biased region" description="Acidic residues" evidence="1">
    <location>
        <begin position="239"/>
        <end position="249"/>
    </location>
</feature>
<feature type="chain" id="PRO_5028180911" description="Peptide N-acetyl-beta-D-glucosaminyl asparaginase amidase A N-terminal domain-containing protein" evidence="2">
    <location>
        <begin position="27"/>
        <end position="617"/>
    </location>
</feature>
<name>A0A6V7NGU3_ANACO</name>
<evidence type="ECO:0000256" key="2">
    <source>
        <dbReference type="SAM" id="SignalP"/>
    </source>
</evidence>